<dbReference type="PROSITE" id="PS52050">
    <property type="entry name" value="WYL"/>
    <property type="match status" value="1"/>
</dbReference>
<dbReference type="AlphaFoldDB" id="A0A117J4J3"/>
<proteinExistence type="predicted"/>
<reference evidence="2 3" key="1">
    <citation type="submission" date="2015-12" db="EMBL/GenBank/DDBJ databases">
        <title>Draft Genome Sequence of Olsenella scatoligenes SK9K4T; a Producer of 3-Methylindole- (skatole) and 4-Methylphenol- (p-cresol) Isolated from Pig Feces.</title>
        <authorList>
            <person name="Li X."/>
            <person name="Borg B."/>
            <person name="Canibe N."/>
        </authorList>
    </citation>
    <scope>NUCLEOTIDE SEQUENCE [LARGE SCALE GENOMIC DNA]</scope>
    <source>
        <strain evidence="2 3">SK9K4</strain>
    </source>
</reference>
<dbReference type="Pfam" id="PF13280">
    <property type="entry name" value="WYL"/>
    <property type="match status" value="1"/>
</dbReference>
<accession>A0A117J4J3</accession>
<keyword evidence="3" id="KW-1185">Reference proteome</keyword>
<dbReference type="Proteomes" id="UP000054078">
    <property type="component" value="Unassembled WGS sequence"/>
</dbReference>
<dbReference type="PANTHER" id="PTHR34580">
    <property type="match status" value="1"/>
</dbReference>
<evidence type="ECO:0000259" key="1">
    <source>
        <dbReference type="Pfam" id="PF13280"/>
    </source>
</evidence>
<comment type="caution">
    <text evidence="2">The sequence shown here is derived from an EMBL/GenBank/DDBJ whole genome shotgun (WGS) entry which is preliminary data.</text>
</comment>
<organism evidence="2 3">
    <name type="scientific">Tractidigestivibacter scatoligenes</name>
    <name type="common">Olsenella scatoligenes</name>
    <dbReference type="NCBI Taxonomy" id="1299998"/>
    <lineage>
        <taxon>Bacteria</taxon>
        <taxon>Bacillati</taxon>
        <taxon>Actinomycetota</taxon>
        <taxon>Coriobacteriia</taxon>
        <taxon>Coriobacteriales</taxon>
        <taxon>Atopobiaceae</taxon>
        <taxon>Tractidigestivibacter</taxon>
    </lineage>
</organism>
<evidence type="ECO:0000313" key="2">
    <source>
        <dbReference type="EMBL" id="KUH58901.1"/>
    </source>
</evidence>
<dbReference type="InterPro" id="IPR026881">
    <property type="entry name" value="WYL_dom"/>
</dbReference>
<dbReference type="PANTHER" id="PTHR34580:SF1">
    <property type="entry name" value="PROTEIN PAFC"/>
    <property type="match status" value="1"/>
</dbReference>
<dbReference type="OrthoDB" id="3171994at2"/>
<dbReference type="InterPro" id="IPR051534">
    <property type="entry name" value="CBASS_pafABC_assoc_protein"/>
</dbReference>
<evidence type="ECO:0000313" key="3">
    <source>
        <dbReference type="Proteomes" id="UP000054078"/>
    </source>
</evidence>
<sequence>MASRKQGAGRKGGLQEARELVAIISSLDHAGDSINVVTIAGRLGISKEEARHRMELILSASGEGAAVLPLSADAGNGRLTLEGGAGNHARRLRLTKSETIAVQAALDQLGIPVDAPLRKKISSSLSPTGISNTHVACALGDDGGITDSNKSQVGETILTCSKAISQLGMLDFMYQGIADDAPRQRHVDPRGLRNTNGTWYLDAYDPSRHGERVFRLDRMKGVSVALAEEVGSEPEESVGARTVRVTFHDRHYLELLDWPGLHVERDDGSVVYARIPYYRGDWLPRRLAACSGTVYIGDSEVRSLAVAYARKKLDEQ</sequence>
<dbReference type="EMBL" id="LOJF01000001">
    <property type="protein sequence ID" value="KUH58901.1"/>
    <property type="molecule type" value="Genomic_DNA"/>
</dbReference>
<dbReference type="RefSeq" id="WP_059052637.1">
    <property type="nucleotide sequence ID" value="NZ_LOJF01000001.1"/>
</dbReference>
<dbReference type="STRING" id="1299998.AUL39_00690"/>
<gene>
    <name evidence="2" type="ORF">AUL39_00690</name>
</gene>
<feature type="domain" description="WYL" evidence="1">
    <location>
        <begin position="156"/>
        <end position="223"/>
    </location>
</feature>
<protein>
    <recommendedName>
        <fullName evidence="1">WYL domain-containing protein</fullName>
    </recommendedName>
</protein>
<name>A0A117J4J3_TRASO</name>